<reference evidence="1 2" key="1">
    <citation type="submission" date="2020-10" db="EMBL/GenBank/DDBJ databases">
        <title>The Coptis chinensis genome and diversification of protoberbering-type alkaloids.</title>
        <authorList>
            <person name="Wang B."/>
            <person name="Shu S."/>
            <person name="Song C."/>
            <person name="Liu Y."/>
        </authorList>
    </citation>
    <scope>NUCLEOTIDE SEQUENCE [LARGE SCALE GENOMIC DNA]</scope>
    <source>
        <strain evidence="1">HL-2020</strain>
        <tissue evidence="1">Leaf</tissue>
    </source>
</reference>
<dbReference type="EMBL" id="JADFTS010000004">
    <property type="protein sequence ID" value="KAF9610656.1"/>
    <property type="molecule type" value="Genomic_DNA"/>
</dbReference>
<sequence length="184" mass="21478">MDDYVRTHHIPAFGNWDYEDGLPITQYFESARQAGLFHYTSYDGEGDLYSYSGYYDEKDYNNSYLKPISNIACKKEFCMGEERNEIDYYLGFSVVSPFCFELLISFFVCTKGSEKNYYPHVKEQKKQGRVHDLTRTARPYVHTAPKAVDEDLYTIPPDQLQYTYPKKRKMFGFLSRCLAPSCAA</sequence>
<evidence type="ECO:0000313" key="2">
    <source>
        <dbReference type="Proteomes" id="UP000631114"/>
    </source>
</evidence>
<comment type="caution">
    <text evidence="1">The sequence shown here is derived from an EMBL/GenBank/DDBJ whole genome shotgun (WGS) entry which is preliminary data.</text>
</comment>
<accession>A0A835I4U6</accession>
<name>A0A835I4U6_9MAGN</name>
<organism evidence="1 2">
    <name type="scientific">Coptis chinensis</name>
    <dbReference type="NCBI Taxonomy" id="261450"/>
    <lineage>
        <taxon>Eukaryota</taxon>
        <taxon>Viridiplantae</taxon>
        <taxon>Streptophyta</taxon>
        <taxon>Embryophyta</taxon>
        <taxon>Tracheophyta</taxon>
        <taxon>Spermatophyta</taxon>
        <taxon>Magnoliopsida</taxon>
        <taxon>Ranunculales</taxon>
        <taxon>Ranunculaceae</taxon>
        <taxon>Coptidoideae</taxon>
        <taxon>Coptis</taxon>
    </lineage>
</organism>
<dbReference type="PANTHER" id="PTHR33699:SF3">
    <property type="entry name" value="OS06G0347300 PROTEIN"/>
    <property type="match status" value="1"/>
</dbReference>
<dbReference type="AlphaFoldDB" id="A0A835I4U6"/>
<protein>
    <submittedName>
        <fullName evidence="1">Uncharacterized protein</fullName>
    </submittedName>
</protein>
<dbReference type="Proteomes" id="UP000631114">
    <property type="component" value="Unassembled WGS sequence"/>
</dbReference>
<evidence type="ECO:0000313" key="1">
    <source>
        <dbReference type="EMBL" id="KAF9610656.1"/>
    </source>
</evidence>
<dbReference type="OrthoDB" id="755325at2759"/>
<proteinExistence type="predicted"/>
<dbReference type="PANTHER" id="PTHR33699">
    <property type="entry name" value="EXPRESSED PROTEIN"/>
    <property type="match status" value="1"/>
</dbReference>
<gene>
    <name evidence="1" type="ORF">IFM89_023912</name>
</gene>
<keyword evidence="2" id="KW-1185">Reference proteome</keyword>